<protein>
    <submittedName>
        <fullName evidence="8">Uncharacterized protein</fullName>
    </submittedName>
</protein>
<comment type="similarity">
    <text evidence="2">Belongs to the CD36 family.</text>
</comment>
<organism evidence="8 9">
    <name type="scientific">Rhodnius prolixus</name>
    <name type="common">Triatomid bug</name>
    <dbReference type="NCBI Taxonomy" id="13249"/>
    <lineage>
        <taxon>Eukaryota</taxon>
        <taxon>Metazoa</taxon>
        <taxon>Ecdysozoa</taxon>
        <taxon>Arthropoda</taxon>
        <taxon>Hexapoda</taxon>
        <taxon>Insecta</taxon>
        <taxon>Pterygota</taxon>
        <taxon>Neoptera</taxon>
        <taxon>Paraneoptera</taxon>
        <taxon>Hemiptera</taxon>
        <taxon>Heteroptera</taxon>
        <taxon>Panheteroptera</taxon>
        <taxon>Cimicomorpha</taxon>
        <taxon>Reduviidae</taxon>
        <taxon>Triatominae</taxon>
        <taxon>Rhodnius</taxon>
    </lineage>
</organism>
<dbReference type="eggNOG" id="KOG3776">
    <property type="taxonomic scope" value="Eukaryota"/>
</dbReference>
<dbReference type="VEuPathDB" id="VectorBase:RPRC001716"/>
<dbReference type="OMA" id="NENEECY"/>
<dbReference type="AlphaFoldDB" id="T1HCF2"/>
<evidence type="ECO:0000313" key="9">
    <source>
        <dbReference type="Proteomes" id="UP000015103"/>
    </source>
</evidence>
<dbReference type="EnsemblMetazoa" id="RPRC001716-RA">
    <property type="protein sequence ID" value="RPRC001716-PA"/>
    <property type="gene ID" value="RPRC001716"/>
</dbReference>
<reference evidence="8" key="1">
    <citation type="submission" date="2015-05" db="UniProtKB">
        <authorList>
            <consortium name="EnsemblMetazoa"/>
        </authorList>
    </citation>
    <scope>IDENTIFICATION</scope>
</reference>
<proteinExistence type="inferred from homology"/>
<accession>T1HCF2</accession>
<dbReference type="GO" id="GO:0005737">
    <property type="term" value="C:cytoplasm"/>
    <property type="evidence" value="ECO:0007669"/>
    <property type="project" value="TreeGrafter"/>
</dbReference>
<keyword evidence="7" id="KW-0325">Glycoprotein</keyword>
<dbReference type="STRING" id="13249.T1HCF2"/>
<keyword evidence="5" id="KW-1133">Transmembrane helix</keyword>
<dbReference type="GO" id="GO:0005044">
    <property type="term" value="F:scavenger receptor activity"/>
    <property type="evidence" value="ECO:0007669"/>
    <property type="project" value="TreeGrafter"/>
</dbReference>
<dbReference type="PRINTS" id="PR01609">
    <property type="entry name" value="CD36FAMILY"/>
</dbReference>
<dbReference type="Proteomes" id="UP000015103">
    <property type="component" value="Unassembled WGS sequence"/>
</dbReference>
<dbReference type="PANTHER" id="PTHR11923:SF89">
    <property type="entry name" value="GH15894P"/>
    <property type="match status" value="1"/>
</dbReference>
<sequence>MGILNQIYKDFTDVVTVHMGVESGPRNFFKIDKYNGANGLQAWSNETCDSVLGSSEGVSYHQNVFKNDTVKYLRKTICRALPLYYGGDVEMFGMTGYRFNLPNNTFSRSENENEECYSDPSYPLLPSGLSDVSPCYYNLPIASSFPHLMFAEPKATDKLQGLTPDWDRHGSAAIIEPNTGVPFTAWARSQCNLIMHSMSGFPKLKRFSNTVIPMFWLEYVF</sequence>
<keyword evidence="6" id="KW-0472">Membrane</keyword>
<dbReference type="HOGENOM" id="CLU_1252031_0_0_1"/>
<comment type="subcellular location">
    <subcellularLocation>
        <location evidence="1">Cell membrane</location>
    </subcellularLocation>
</comment>
<dbReference type="InterPro" id="IPR002159">
    <property type="entry name" value="CD36_fam"/>
</dbReference>
<evidence type="ECO:0000256" key="4">
    <source>
        <dbReference type="ARBA" id="ARBA00022692"/>
    </source>
</evidence>
<evidence type="ECO:0000256" key="3">
    <source>
        <dbReference type="ARBA" id="ARBA00022475"/>
    </source>
</evidence>
<evidence type="ECO:0000256" key="7">
    <source>
        <dbReference type="ARBA" id="ARBA00023180"/>
    </source>
</evidence>
<keyword evidence="9" id="KW-1185">Reference proteome</keyword>
<evidence type="ECO:0000256" key="5">
    <source>
        <dbReference type="ARBA" id="ARBA00022989"/>
    </source>
</evidence>
<dbReference type="PANTHER" id="PTHR11923">
    <property type="entry name" value="SCAVENGER RECEPTOR CLASS B TYPE-1 SR-B1"/>
    <property type="match status" value="1"/>
</dbReference>
<evidence type="ECO:0000256" key="2">
    <source>
        <dbReference type="ARBA" id="ARBA00010532"/>
    </source>
</evidence>
<evidence type="ECO:0000256" key="6">
    <source>
        <dbReference type="ARBA" id="ARBA00023136"/>
    </source>
</evidence>
<dbReference type="EMBL" id="ACPB03008280">
    <property type="status" value="NOT_ANNOTATED_CDS"/>
    <property type="molecule type" value="Genomic_DNA"/>
</dbReference>
<evidence type="ECO:0000313" key="8">
    <source>
        <dbReference type="EnsemblMetazoa" id="RPRC001716-PA"/>
    </source>
</evidence>
<name>T1HCF2_RHOPR</name>
<evidence type="ECO:0000256" key="1">
    <source>
        <dbReference type="ARBA" id="ARBA00004236"/>
    </source>
</evidence>
<dbReference type="GO" id="GO:0005886">
    <property type="term" value="C:plasma membrane"/>
    <property type="evidence" value="ECO:0007669"/>
    <property type="project" value="UniProtKB-SubCell"/>
</dbReference>
<dbReference type="InParanoid" id="T1HCF2"/>
<keyword evidence="3" id="KW-1003">Cell membrane</keyword>
<dbReference type="Pfam" id="PF01130">
    <property type="entry name" value="CD36"/>
    <property type="match status" value="1"/>
</dbReference>
<keyword evidence="4" id="KW-0812">Transmembrane</keyword>